<evidence type="ECO:0000313" key="4">
    <source>
        <dbReference type="Proteomes" id="UP001066276"/>
    </source>
</evidence>
<dbReference type="AlphaFoldDB" id="A0AAV7NX71"/>
<comment type="caution">
    <text evidence="3">The sequence shown here is derived from an EMBL/GenBank/DDBJ whole genome shotgun (WGS) entry which is preliminary data.</text>
</comment>
<dbReference type="EMBL" id="JANPWB010000012">
    <property type="protein sequence ID" value="KAJ1120059.1"/>
    <property type="molecule type" value="Genomic_DNA"/>
</dbReference>
<keyword evidence="4" id="KW-1185">Reference proteome</keyword>
<feature type="compositionally biased region" description="Basic residues" evidence="1">
    <location>
        <begin position="148"/>
        <end position="160"/>
    </location>
</feature>
<evidence type="ECO:0000313" key="3">
    <source>
        <dbReference type="EMBL" id="KAJ1120059.1"/>
    </source>
</evidence>
<evidence type="ECO:0000256" key="2">
    <source>
        <dbReference type="SAM" id="Phobius"/>
    </source>
</evidence>
<keyword evidence="2" id="KW-0812">Transmembrane</keyword>
<feature type="transmembrane region" description="Helical" evidence="2">
    <location>
        <begin position="78"/>
        <end position="94"/>
    </location>
</feature>
<dbReference type="Proteomes" id="UP001066276">
    <property type="component" value="Chromosome 8"/>
</dbReference>
<feature type="region of interest" description="Disordered" evidence="1">
    <location>
        <begin position="141"/>
        <end position="160"/>
    </location>
</feature>
<gene>
    <name evidence="3" type="ORF">NDU88_008242</name>
</gene>
<keyword evidence="2" id="KW-0472">Membrane</keyword>
<name>A0AAV7NX71_PLEWA</name>
<evidence type="ECO:0000256" key="1">
    <source>
        <dbReference type="SAM" id="MobiDB-lite"/>
    </source>
</evidence>
<reference evidence="3" key="1">
    <citation type="journal article" date="2022" name="bioRxiv">
        <title>Sequencing and chromosome-scale assembly of the giantPleurodeles waltlgenome.</title>
        <authorList>
            <person name="Brown T."/>
            <person name="Elewa A."/>
            <person name="Iarovenko S."/>
            <person name="Subramanian E."/>
            <person name="Araus A.J."/>
            <person name="Petzold A."/>
            <person name="Susuki M."/>
            <person name="Suzuki K.-i.T."/>
            <person name="Hayashi T."/>
            <person name="Toyoda A."/>
            <person name="Oliveira C."/>
            <person name="Osipova E."/>
            <person name="Leigh N.D."/>
            <person name="Simon A."/>
            <person name="Yun M.H."/>
        </authorList>
    </citation>
    <scope>NUCLEOTIDE SEQUENCE</scope>
    <source>
        <strain evidence="3">20211129_DDA</strain>
        <tissue evidence="3">Liver</tissue>
    </source>
</reference>
<proteinExistence type="predicted"/>
<sequence>MTARPAEPVTGCCRCLPLHLGWKYRGSPGVRQEAQPVRLLPTSRRIAGPRCRLPRGKPQAGQQAPQGRSYIRVTHSKLYYYVLLVFFVCNFIYHRHVPEAKQRFTSEQFQINHSRSKLTVKHGTQDRPWVGQILNLALPQQPWSAKRTSPHRPSIHQRES</sequence>
<organism evidence="3 4">
    <name type="scientific">Pleurodeles waltl</name>
    <name type="common">Iberian ribbed newt</name>
    <dbReference type="NCBI Taxonomy" id="8319"/>
    <lineage>
        <taxon>Eukaryota</taxon>
        <taxon>Metazoa</taxon>
        <taxon>Chordata</taxon>
        <taxon>Craniata</taxon>
        <taxon>Vertebrata</taxon>
        <taxon>Euteleostomi</taxon>
        <taxon>Amphibia</taxon>
        <taxon>Batrachia</taxon>
        <taxon>Caudata</taxon>
        <taxon>Salamandroidea</taxon>
        <taxon>Salamandridae</taxon>
        <taxon>Pleurodelinae</taxon>
        <taxon>Pleurodeles</taxon>
    </lineage>
</organism>
<protein>
    <submittedName>
        <fullName evidence="3">Uncharacterized protein</fullName>
    </submittedName>
</protein>
<accession>A0AAV7NX71</accession>
<keyword evidence="2" id="KW-1133">Transmembrane helix</keyword>